<dbReference type="InterPro" id="IPR000566">
    <property type="entry name" value="Lipocln_cytosolic_FA-bd_dom"/>
</dbReference>
<feature type="non-terminal residue" evidence="2">
    <location>
        <position position="87"/>
    </location>
</feature>
<evidence type="ECO:0000313" key="3">
    <source>
        <dbReference type="Proteomes" id="UP000054359"/>
    </source>
</evidence>
<dbReference type="STRING" id="407821.A0A087UPI6"/>
<keyword evidence="3" id="KW-1185">Reference proteome</keyword>
<dbReference type="GO" id="GO:0005737">
    <property type="term" value="C:cytoplasm"/>
    <property type="evidence" value="ECO:0007669"/>
    <property type="project" value="TreeGrafter"/>
</dbReference>
<dbReference type="Gene3D" id="2.40.128.20">
    <property type="match status" value="1"/>
</dbReference>
<dbReference type="SUPFAM" id="SSF50814">
    <property type="entry name" value="Lipocalins"/>
    <property type="match status" value="1"/>
</dbReference>
<dbReference type="OrthoDB" id="565904at2759"/>
<dbReference type="AlphaFoldDB" id="A0A087UPI6"/>
<dbReference type="Proteomes" id="UP000054359">
    <property type="component" value="Unassembled WGS sequence"/>
</dbReference>
<reference evidence="2 3" key="1">
    <citation type="submission" date="2013-11" db="EMBL/GenBank/DDBJ databases">
        <title>Genome sequencing of Stegodyphus mimosarum.</title>
        <authorList>
            <person name="Bechsgaard J."/>
        </authorList>
    </citation>
    <scope>NUCLEOTIDE SEQUENCE [LARGE SCALE GENOMIC DNA]</scope>
</reference>
<dbReference type="PANTHER" id="PTHR10612:SF34">
    <property type="entry name" value="APOLIPOPROTEIN D"/>
    <property type="match status" value="1"/>
</dbReference>
<dbReference type="PANTHER" id="PTHR10612">
    <property type="entry name" value="APOLIPOPROTEIN D"/>
    <property type="match status" value="1"/>
</dbReference>
<sequence>MLLRLSDLKLHGNYWILSTDYDNYALVWSCNHIWLTFQYARTENLWILSRKRTLPEETIKELHALLEEKKDIKAKKLLRKVKQENCE</sequence>
<evidence type="ECO:0000313" key="2">
    <source>
        <dbReference type="EMBL" id="KFM79275.1"/>
    </source>
</evidence>
<organism evidence="2 3">
    <name type="scientific">Stegodyphus mimosarum</name>
    <name type="common">African social velvet spider</name>
    <dbReference type="NCBI Taxonomy" id="407821"/>
    <lineage>
        <taxon>Eukaryota</taxon>
        <taxon>Metazoa</taxon>
        <taxon>Ecdysozoa</taxon>
        <taxon>Arthropoda</taxon>
        <taxon>Chelicerata</taxon>
        <taxon>Arachnida</taxon>
        <taxon>Araneae</taxon>
        <taxon>Araneomorphae</taxon>
        <taxon>Entelegynae</taxon>
        <taxon>Eresoidea</taxon>
        <taxon>Eresidae</taxon>
        <taxon>Stegodyphus</taxon>
    </lineage>
</organism>
<name>A0A087UPI6_STEMI</name>
<accession>A0A087UPI6</accession>
<dbReference type="InterPro" id="IPR012674">
    <property type="entry name" value="Calycin"/>
</dbReference>
<dbReference type="EMBL" id="KK120880">
    <property type="protein sequence ID" value="KFM79275.1"/>
    <property type="molecule type" value="Genomic_DNA"/>
</dbReference>
<feature type="domain" description="Lipocalin/cytosolic fatty-acid binding" evidence="1">
    <location>
        <begin position="12"/>
        <end position="82"/>
    </location>
</feature>
<keyword evidence="2" id="KW-0449">Lipoprotein</keyword>
<gene>
    <name evidence="2" type="ORF">X975_12355</name>
</gene>
<dbReference type="Pfam" id="PF00061">
    <property type="entry name" value="Lipocalin"/>
    <property type="match status" value="1"/>
</dbReference>
<dbReference type="GO" id="GO:0000302">
    <property type="term" value="P:response to reactive oxygen species"/>
    <property type="evidence" value="ECO:0007669"/>
    <property type="project" value="TreeGrafter"/>
</dbReference>
<proteinExistence type="predicted"/>
<dbReference type="GO" id="GO:0006629">
    <property type="term" value="P:lipid metabolic process"/>
    <property type="evidence" value="ECO:0007669"/>
    <property type="project" value="TreeGrafter"/>
</dbReference>
<protein>
    <submittedName>
        <fullName evidence="2">Apolipoprotein D</fullName>
    </submittedName>
</protein>
<evidence type="ECO:0000259" key="1">
    <source>
        <dbReference type="Pfam" id="PF00061"/>
    </source>
</evidence>